<dbReference type="Gene3D" id="2.10.270.10">
    <property type="entry name" value="Cholin Binding"/>
    <property type="match status" value="2"/>
</dbReference>
<evidence type="ECO:0000313" key="6">
    <source>
        <dbReference type="EMBL" id="AIW54485.1"/>
    </source>
</evidence>
<keyword evidence="5" id="KW-0732">Signal</keyword>
<dbReference type="Pfam" id="PF19127">
    <property type="entry name" value="Choline_bind_3"/>
    <property type="match status" value="2"/>
</dbReference>
<keyword evidence="6" id="KW-0614">Plasmid</keyword>
<keyword evidence="3" id="KW-0175">Coiled coil</keyword>
<keyword evidence="1" id="KW-0677">Repeat</keyword>
<evidence type="ECO:0000256" key="1">
    <source>
        <dbReference type="ARBA" id="ARBA00022737"/>
    </source>
</evidence>
<feature type="chain" id="PRO_5007385776" evidence="5">
    <location>
        <begin position="27"/>
        <end position="1526"/>
    </location>
</feature>
<evidence type="ECO:0000256" key="3">
    <source>
        <dbReference type="SAM" id="Coils"/>
    </source>
</evidence>
<geneLocation type="plasmid" evidence="7">
    <name>pBL151</name>
</geneLocation>
<dbReference type="EMBL" id="KJ776576">
    <property type="protein sequence ID" value="AIW54485.1"/>
    <property type="molecule type" value="Genomic_DNA"/>
</dbReference>
<feature type="region of interest" description="Disordered" evidence="4">
    <location>
        <begin position="1319"/>
        <end position="1343"/>
    </location>
</feature>
<feature type="signal peptide" evidence="5">
    <location>
        <begin position="1"/>
        <end position="26"/>
    </location>
</feature>
<protein>
    <submittedName>
        <fullName evidence="6">Putative PspC-like surface protein</fullName>
    </submittedName>
</protein>
<dbReference type="PROSITE" id="PS51170">
    <property type="entry name" value="CW"/>
    <property type="match status" value="5"/>
</dbReference>
<dbReference type="RefSeq" id="WP_012431099.1">
    <property type="nucleotide sequence ID" value="NZ_KJ776576.1"/>
</dbReference>
<geneLocation type="plasmid" evidence="6">
    <name>pEklund2B</name>
</geneLocation>
<dbReference type="SMR" id="A0A0A0UWX9"/>
<feature type="repeat" description="Cell wall-binding" evidence="2">
    <location>
        <begin position="1488"/>
        <end position="1507"/>
    </location>
</feature>
<evidence type="ECO:0000256" key="2">
    <source>
        <dbReference type="PROSITE-ProRule" id="PRU00591"/>
    </source>
</evidence>
<dbReference type="Pfam" id="PF01473">
    <property type="entry name" value="Choline_bind_1"/>
    <property type="match status" value="2"/>
</dbReference>
<feature type="repeat" description="Cell wall-binding" evidence="2">
    <location>
        <begin position="1423"/>
        <end position="1442"/>
    </location>
</feature>
<sequence>MKRKLIASLLVLGAVVNIIPTEGVMAATTVSTNTNSVVARNVNSKLNHRIINTPIGNVDCYSYTRGSEKIPLLGNSGYDLVSIGGYSNHSKSGSSSSTNYYALVANEGDPITLSLAADGKDGMSMTVADTECFRARRNDKADNGYKGASITFKMPKTTLDYKIQTVYDDKGVSSHDKYNTYFLACKGSSNFSEQGASIALESLLNTTVTNSTTIDDLKKEMQKNLNSSEFTISATQINQVKATESASGKLEGNATVVDSSGNSKTFKFNLPISATGQSSNTLMESYKNSIKNFKGTNTKNQNNILDLVKKTNDDISVSISNFKKTDATDKVDGKITGTLNITGVAPYNFNIEIPRLAQSTDTAKAILEFVVENMNVTNSTDKASIQKLVNNSIDTSVVTAKVDLTDVKKATEANKGIIEGNILIEDKTGVKATIQINKEIEVETQSLSTVKDLYKAYLDTMEKTNSTTEQSIIDAIHITNENIKVKISDFKVNEATETSKGSIQGLIEIQDNEIGEKDTVPVNLIIDYLHQSAKTVVGLYVEAAKNYIATNDTNEQDIINMISITNKDIKVTSDSFKLIPSTDESKGKLSLNLNISDGEKNIVQPLQITINNQPQELATALAETQKLLAQYKITTDDIDMDDLLIKINDNITNPSIFASYSNNDGERIEKVKATQDKNGYVKGSLLLADSKGHKVMIPVNFEILKLSQSLDNAENKVNEYLNNLKANNELKESDVLFDIQNLLDSSITAEITDYKVDAATELSKGMITGKVLLNKDGESRKVAINIEIGLQAQSMENASNLITDKLKDMYLTNTSTAKDLETELSKCITGAEGNKIKIKVADDDFRMMKATQDSDGSVRGKVTLFDSNMNIQYVPYTIKIKQLAQTLDHAASKVNEKLNSLKADNKLTKEVFTEDMKSVITNSEGSKIIIVTDKFELTEATEKIPGKLIVEVTVLDGSSSKTLGKTYEIAKTNQSVEDAQDTIDEIVLPNIKVDNNTSVEDIKNQIKDSVGDNIDVDIKDFKKDESSNKEDGKITGTVIITDKNTGEKIEIPIDITIPKIEETLDEAQDTIDKVLPNIKVDNNTTAEDIKNQIKDNVGGNINVDIKDFKKDDATEKENGKITGTVIITDNNTGEKIEIPIDITIPKIEETLDEAQDTIDKVLPNIKVDNNTTVEDIKNQIKDNVGSNIDVDIKDFKKDDATEKENGKITGTVIITDNNTGEKIEIPIDITIPKIEETLDEAQDTIDKVLPNIKVDNNTTVEDIKNQIKDNVGSNIDVDIKDFKKDDATEKEDGKITGTVIITDKNTGEKTEISIDITIPKLDKPSGGSSSSHHHKNNDELDDFGTIKNPITNSNESNHKGWTSMNGRWHFFDEKGKVKTGWVNDNGNWYYFDSFGVMQTGWQCIDNEWYYLNPVAGQGLGAMQTKWINDNGNWYFCNDSGKMLNGWINDNGNWYFCNDSGKMLNGWINDNGNWYYLNPKSDGTKGKMLNGWINDNGNWYFCNDNGKMAHDTFANGYELGSNGAWIK</sequence>
<dbReference type="SUPFAM" id="SSF69360">
    <property type="entry name" value="Cell wall binding repeat"/>
    <property type="match status" value="1"/>
</dbReference>
<evidence type="ECO:0000313" key="7">
    <source>
        <dbReference type="EMBL" id="AIW54539.1"/>
    </source>
</evidence>
<name>A0A0A0UWX9_CLOBO</name>
<feature type="repeat" description="Cell wall-binding" evidence="2">
    <location>
        <begin position="1378"/>
        <end position="1397"/>
    </location>
</feature>
<accession>A0A0A0UWX9</accession>
<proteinExistence type="predicted"/>
<feature type="coiled-coil region" evidence="3">
    <location>
        <begin position="703"/>
        <end position="730"/>
    </location>
</feature>
<evidence type="ECO:0000256" key="4">
    <source>
        <dbReference type="SAM" id="MobiDB-lite"/>
    </source>
</evidence>
<dbReference type="EMBL" id="KJ776577">
    <property type="protein sequence ID" value="AIW54539.1"/>
    <property type="molecule type" value="Genomic_DNA"/>
</dbReference>
<feature type="repeat" description="Cell wall-binding" evidence="2">
    <location>
        <begin position="1443"/>
        <end position="1462"/>
    </location>
</feature>
<evidence type="ECO:0000256" key="5">
    <source>
        <dbReference type="SAM" id="SignalP"/>
    </source>
</evidence>
<organism evidence="6">
    <name type="scientific">Clostridium botulinum</name>
    <dbReference type="NCBI Taxonomy" id="1491"/>
    <lineage>
        <taxon>Bacteria</taxon>
        <taxon>Bacillati</taxon>
        <taxon>Bacillota</taxon>
        <taxon>Clostridia</taxon>
        <taxon>Eubacteriales</taxon>
        <taxon>Clostridiaceae</taxon>
        <taxon>Clostridium</taxon>
    </lineage>
</organism>
<reference evidence="6" key="1">
    <citation type="journal article" date="2014" name="Genome Biol. Evol.">
        <title>Three classes of plasmid (47-63 kb) carry the type B neurotoxin gene cluster of group II Clostridium botulinum.</title>
        <authorList>
            <person name="Carter A.T."/>
            <person name="Austin J.W."/>
            <person name="Weedmark K.A."/>
            <person name="Corbett C."/>
            <person name="Peck M.W."/>
        </authorList>
    </citation>
    <scope>NUCLEOTIDE SEQUENCE</scope>
    <source>
        <strain evidence="7">Colworth BL151</strain>
        <strain evidence="6">Eklund2B</strain>
        <plasmid evidence="7">pBL151</plasmid>
        <plasmid evidence="6">pEklund2B</plasmid>
    </source>
</reference>
<feature type="repeat" description="Cell wall-binding" evidence="2">
    <location>
        <begin position="1463"/>
        <end position="1482"/>
    </location>
</feature>
<dbReference type="InterPro" id="IPR018337">
    <property type="entry name" value="Cell_wall/Cho-bd_repeat"/>
</dbReference>